<evidence type="ECO:0000313" key="3">
    <source>
        <dbReference type="Proteomes" id="UP000007015"/>
    </source>
</evidence>
<proteinExistence type="predicted"/>
<accession>B8BLV4</accession>
<reference evidence="2 3" key="1">
    <citation type="journal article" date="2005" name="PLoS Biol.">
        <title>The genomes of Oryza sativa: a history of duplications.</title>
        <authorList>
            <person name="Yu J."/>
            <person name="Wang J."/>
            <person name="Lin W."/>
            <person name="Li S."/>
            <person name="Li H."/>
            <person name="Zhou J."/>
            <person name="Ni P."/>
            <person name="Dong W."/>
            <person name="Hu S."/>
            <person name="Zeng C."/>
            <person name="Zhang J."/>
            <person name="Zhang Y."/>
            <person name="Li R."/>
            <person name="Xu Z."/>
            <person name="Li S."/>
            <person name="Li X."/>
            <person name="Zheng H."/>
            <person name="Cong L."/>
            <person name="Lin L."/>
            <person name="Yin J."/>
            <person name="Geng J."/>
            <person name="Li G."/>
            <person name="Shi J."/>
            <person name="Liu J."/>
            <person name="Lv H."/>
            <person name="Li J."/>
            <person name="Wang J."/>
            <person name="Deng Y."/>
            <person name="Ran L."/>
            <person name="Shi X."/>
            <person name="Wang X."/>
            <person name="Wu Q."/>
            <person name="Li C."/>
            <person name="Ren X."/>
            <person name="Wang J."/>
            <person name="Wang X."/>
            <person name="Li D."/>
            <person name="Liu D."/>
            <person name="Zhang X."/>
            <person name="Ji Z."/>
            <person name="Zhao W."/>
            <person name="Sun Y."/>
            <person name="Zhang Z."/>
            <person name="Bao J."/>
            <person name="Han Y."/>
            <person name="Dong L."/>
            <person name="Ji J."/>
            <person name="Chen P."/>
            <person name="Wu S."/>
            <person name="Liu J."/>
            <person name="Xiao Y."/>
            <person name="Bu D."/>
            <person name="Tan J."/>
            <person name="Yang L."/>
            <person name="Ye C."/>
            <person name="Zhang J."/>
            <person name="Xu J."/>
            <person name="Zhou Y."/>
            <person name="Yu Y."/>
            <person name="Zhang B."/>
            <person name="Zhuang S."/>
            <person name="Wei H."/>
            <person name="Liu B."/>
            <person name="Lei M."/>
            <person name="Yu H."/>
            <person name="Li Y."/>
            <person name="Xu H."/>
            <person name="Wei S."/>
            <person name="He X."/>
            <person name="Fang L."/>
            <person name="Zhang Z."/>
            <person name="Zhang Y."/>
            <person name="Huang X."/>
            <person name="Su Z."/>
            <person name="Tong W."/>
            <person name="Li J."/>
            <person name="Tong Z."/>
            <person name="Li S."/>
            <person name="Ye J."/>
            <person name="Wang L."/>
            <person name="Fang L."/>
            <person name="Lei T."/>
            <person name="Chen C."/>
            <person name="Chen H."/>
            <person name="Xu Z."/>
            <person name="Li H."/>
            <person name="Huang H."/>
            <person name="Zhang F."/>
            <person name="Xu H."/>
            <person name="Li N."/>
            <person name="Zhao C."/>
            <person name="Li S."/>
            <person name="Dong L."/>
            <person name="Huang Y."/>
            <person name="Li L."/>
            <person name="Xi Y."/>
            <person name="Qi Q."/>
            <person name="Li W."/>
            <person name="Zhang B."/>
            <person name="Hu W."/>
            <person name="Zhang Y."/>
            <person name="Tian X."/>
            <person name="Jiao Y."/>
            <person name="Liang X."/>
            <person name="Jin J."/>
            <person name="Gao L."/>
            <person name="Zheng W."/>
            <person name="Hao B."/>
            <person name="Liu S."/>
            <person name="Wang W."/>
            <person name="Yuan L."/>
            <person name="Cao M."/>
            <person name="McDermott J."/>
            <person name="Samudrala R."/>
            <person name="Wang J."/>
            <person name="Wong G.K."/>
            <person name="Yang H."/>
        </authorList>
    </citation>
    <scope>NUCLEOTIDE SEQUENCE [LARGE SCALE GENOMIC DNA]</scope>
    <source>
        <strain evidence="3">cv. 93-11</strain>
    </source>
</reference>
<organism evidence="2 3">
    <name type="scientific">Oryza sativa subsp. indica</name>
    <name type="common">Rice</name>
    <dbReference type="NCBI Taxonomy" id="39946"/>
    <lineage>
        <taxon>Eukaryota</taxon>
        <taxon>Viridiplantae</taxon>
        <taxon>Streptophyta</taxon>
        <taxon>Embryophyta</taxon>
        <taxon>Tracheophyta</taxon>
        <taxon>Spermatophyta</taxon>
        <taxon>Magnoliopsida</taxon>
        <taxon>Liliopsida</taxon>
        <taxon>Poales</taxon>
        <taxon>Poaceae</taxon>
        <taxon>BOP clade</taxon>
        <taxon>Oryzoideae</taxon>
        <taxon>Oryzeae</taxon>
        <taxon>Oryzinae</taxon>
        <taxon>Oryza</taxon>
        <taxon>Oryza sativa</taxon>
    </lineage>
</organism>
<dbReference type="HOGENOM" id="CLU_2516637_0_0_1"/>
<protein>
    <submittedName>
        <fullName evidence="2">Uncharacterized protein</fullName>
    </submittedName>
</protein>
<dbReference type="Proteomes" id="UP000007015">
    <property type="component" value="Chromosome 12"/>
</dbReference>
<name>B8BLV4_ORYSI</name>
<dbReference type="EMBL" id="CM000137">
    <property type="protein sequence ID" value="EEC68799.1"/>
    <property type="molecule type" value="Genomic_DNA"/>
</dbReference>
<dbReference type="Gramene" id="BGIOSGA036692-TA">
    <property type="protein sequence ID" value="BGIOSGA036692-PA"/>
    <property type="gene ID" value="BGIOSGA036692"/>
</dbReference>
<evidence type="ECO:0000313" key="2">
    <source>
        <dbReference type="EMBL" id="EEC68799.1"/>
    </source>
</evidence>
<sequence>MRNVDQGAISPRQEVRNGSPSHPRLVFEKKKVIPDSKPSEQDAKAYKEFFSEPLATEHIQALADLFGMDLIQAPPVQGSPIAVEA</sequence>
<gene>
    <name evidence="2" type="ORF">OsI_37353</name>
</gene>
<feature type="region of interest" description="Disordered" evidence="1">
    <location>
        <begin position="1"/>
        <end position="26"/>
    </location>
</feature>
<keyword evidence="3" id="KW-1185">Reference proteome</keyword>
<evidence type="ECO:0000256" key="1">
    <source>
        <dbReference type="SAM" id="MobiDB-lite"/>
    </source>
</evidence>
<dbReference type="AlphaFoldDB" id="B8BLV4"/>